<reference evidence="3" key="1">
    <citation type="submission" date="2017-08" db="EMBL/GenBank/DDBJ databases">
        <title>Genomes of multiple Clavibacter strains from different subspecies.</title>
        <authorList>
            <person name="Yuan X.-K."/>
            <person name="Li X.-S."/>
            <person name="Nie J."/>
            <person name="De Boer S.H."/>
        </authorList>
    </citation>
    <scope>NUCLEOTIDE SEQUENCE [LARGE SCALE GENOMIC DNA]</scope>
    <source>
        <strain evidence="3">ATCC 33566</strain>
    </source>
</reference>
<dbReference type="InterPro" id="IPR000073">
    <property type="entry name" value="AB_hydrolase_1"/>
</dbReference>
<sequence>MIRSRPPPRPPSPPERPTHEHGVIPRIRPRPRVALLDRLRRAQQRGDPDPLLARVPGERLRPTSRRAQQLGPHAAPGADALRLGSARARPHRPRARVPRPAHRPHRRLRRAGLADPEQRGPGGSRPVPGGLHGAPLPHPAQRHGRVGPGVLPRPLGRGARPARRQRAHPTCRERLHRRADGAQLRGRRPDEAARQGLAHRHGPHQDHAHRDLRGRGRLPAAAHAPRPGARGLQAGADVGDQLPPHAPHPADGPRGALRRRRVPPAQRAVHGPVALPRHVRRHLPGGVEAGAAVSPVGFGGATLALGAVSAAAGVAHGWVMQRRAGRGYAGYHPQSVVAPSGNLIVDHHAGLDRDDVVVLLGGLLSSASTVAALGDAIRRGHPDQGGAEAAPGVLLHDRAGYGSSRVLTARPFSLAEAVQDLHAAIAEMVPARSRIHLVGHSLGGLLAFRYARFARDAGIDRDLGSITLLDPTHPGELVASRAQYLGAEGLDLSIGLAPETMALGGGLLLVRSEAMAYAEGNPYAGRMWADATSVVTLRAARREWRFLHPMMLDWTGGLGEVDCAVHVIAAGETVRTIPRHEELYEEYLATSGRSSYNVVAGADHQTLVAQPAVVARLHDLLVAGRVWSPA</sequence>
<organism evidence="3 4">
    <name type="scientific">Clavibacter tessellarius</name>
    <dbReference type="NCBI Taxonomy" id="31965"/>
    <lineage>
        <taxon>Bacteria</taxon>
        <taxon>Bacillati</taxon>
        <taxon>Actinomycetota</taxon>
        <taxon>Actinomycetes</taxon>
        <taxon>Micrococcales</taxon>
        <taxon>Microbacteriaceae</taxon>
        <taxon>Clavibacter</taxon>
    </lineage>
</organism>
<accession>A0A225CEY9</accession>
<keyword evidence="4" id="KW-1185">Reference proteome</keyword>
<dbReference type="Gene3D" id="3.40.50.1820">
    <property type="entry name" value="alpha/beta hydrolase"/>
    <property type="match status" value="1"/>
</dbReference>
<feature type="compositionally biased region" description="Pro residues" evidence="1">
    <location>
        <begin position="1"/>
        <end position="15"/>
    </location>
</feature>
<proteinExistence type="predicted"/>
<dbReference type="GO" id="GO:0003824">
    <property type="term" value="F:catalytic activity"/>
    <property type="evidence" value="ECO:0007669"/>
    <property type="project" value="UniProtKB-ARBA"/>
</dbReference>
<dbReference type="PANTHER" id="PTHR43798">
    <property type="entry name" value="MONOACYLGLYCEROL LIPASE"/>
    <property type="match status" value="1"/>
</dbReference>
<feature type="compositionally biased region" description="Basic and acidic residues" evidence="1">
    <location>
        <begin position="35"/>
        <end position="48"/>
    </location>
</feature>
<evidence type="ECO:0000259" key="2">
    <source>
        <dbReference type="Pfam" id="PF12697"/>
    </source>
</evidence>
<comment type="caution">
    <text evidence="3">The sequence shown here is derived from an EMBL/GenBank/DDBJ whole genome shotgun (WGS) entry which is preliminary data.</text>
</comment>
<dbReference type="AlphaFoldDB" id="A0A225CEY9"/>
<feature type="compositionally biased region" description="Basic and acidic residues" evidence="1">
    <location>
        <begin position="203"/>
        <end position="214"/>
    </location>
</feature>
<feature type="region of interest" description="Disordered" evidence="1">
    <location>
        <begin position="1"/>
        <end position="257"/>
    </location>
</feature>
<dbReference type="EMBL" id="MZMQ01000001">
    <property type="protein sequence ID" value="OQJ64340.1"/>
    <property type="molecule type" value="Genomic_DNA"/>
</dbReference>
<feature type="compositionally biased region" description="Low complexity" evidence="1">
    <location>
        <begin position="148"/>
        <end position="159"/>
    </location>
</feature>
<dbReference type="SUPFAM" id="SSF53474">
    <property type="entry name" value="alpha/beta-Hydrolases"/>
    <property type="match status" value="1"/>
</dbReference>
<feature type="compositionally biased region" description="Low complexity" evidence="1">
    <location>
        <begin position="217"/>
        <end position="232"/>
    </location>
</feature>
<dbReference type="GO" id="GO:0016020">
    <property type="term" value="C:membrane"/>
    <property type="evidence" value="ECO:0007669"/>
    <property type="project" value="TreeGrafter"/>
</dbReference>
<feature type="domain" description="AB hydrolase-1" evidence="2">
    <location>
        <begin position="388"/>
        <end position="616"/>
    </location>
</feature>
<dbReference type="InterPro" id="IPR029058">
    <property type="entry name" value="AB_hydrolase_fold"/>
</dbReference>
<dbReference type="Pfam" id="PF12697">
    <property type="entry name" value="Abhydrolase_6"/>
    <property type="match status" value="1"/>
</dbReference>
<protein>
    <recommendedName>
        <fullName evidence="2">AB hydrolase-1 domain-containing protein</fullName>
    </recommendedName>
</protein>
<name>A0A225CEY9_9MICO</name>
<evidence type="ECO:0000313" key="3">
    <source>
        <dbReference type="EMBL" id="OQJ64340.1"/>
    </source>
</evidence>
<evidence type="ECO:0000313" key="4">
    <source>
        <dbReference type="Proteomes" id="UP000215316"/>
    </source>
</evidence>
<feature type="compositionally biased region" description="Basic residues" evidence="1">
    <location>
        <begin position="88"/>
        <end position="110"/>
    </location>
</feature>
<dbReference type="InterPro" id="IPR050266">
    <property type="entry name" value="AB_hydrolase_sf"/>
</dbReference>
<feature type="compositionally biased region" description="Low complexity" evidence="1">
    <location>
        <begin position="124"/>
        <end position="135"/>
    </location>
</feature>
<dbReference type="Proteomes" id="UP000215316">
    <property type="component" value="Unassembled WGS sequence"/>
</dbReference>
<feature type="compositionally biased region" description="Basic residues" evidence="1">
    <location>
        <begin position="160"/>
        <end position="177"/>
    </location>
</feature>
<dbReference type="PANTHER" id="PTHR43798:SF33">
    <property type="entry name" value="HYDROLASE, PUTATIVE (AFU_ORTHOLOGUE AFUA_2G14860)-RELATED"/>
    <property type="match status" value="1"/>
</dbReference>
<gene>
    <name evidence="3" type="ORF">B5P24_03630</name>
</gene>
<evidence type="ECO:0000256" key="1">
    <source>
        <dbReference type="SAM" id="MobiDB-lite"/>
    </source>
</evidence>